<dbReference type="InParanoid" id="F8QE82"/>
<evidence type="ECO:0000313" key="2">
    <source>
        <dbReference type="Proteomes" id="UP000008063"/>
    </source>
</evidence>
<reference evidence="2" key="1">
    <citation type="journal article" date="2011" name="Science">
        <title>The plant cell wall-decomposing machinery underlies the functional diversity of forest fungi.</title>
        <authorList>
            <person name="Eastwood D.C."/>
            <person name="Floudas D."/>
            <person name="Binder M."/>
            <person name="Majcherczyk A."/>
            <person name="Schneider P."/>
            <person name="Aerts A."/>
            <person name="Asiegbu F.O."/>
            <person name="Baker S.E."/>
            <person name="Barry K."/>
            <person name="Bendiksby M."/>
            <person name="Blumentritt M."/>
            <person name="Coutinho P.M."/>
            <person name="Cullen D."/>
            <person name="de Vries R.P."/>
            <person name="Gathman A."/>
            <person name="Goodell B."/>
            <person name="Henrissat B."/>
            <person name="Ihrmark K."/>
            <person name="Kauserud H."/>
            <person name="Kohler A."/>
            <person name="LaButti K."/>
            <person name="Lapidus A."/>
            <person name="Lavin J.L."/>
            <person name="Lee Y.-H."/>
            <person name="Lindquist E."/>
            <person name="Lilly W."/>
            <person name="Lucas S."/>
            <person name="Morin E."/>
            <person name="Murat C."/>
            <person name="Oguiza J.A."/>
            <person name="Park J."/>
            <person name="Pisabarro A.G."/>
            <person name="Riley R."/>
            <person name="Rosling A."/>
            <person name="Salamov A."/>
            <person name="Schmidt O."/>
            <person name="Schmutz J."/>
            <person name="Skrede I."/>
            <person name="Stenlid J."/>
            <person name="Wiebenga A."/>
            <person name="Xie X."/>
            <person name="Kuees U."/>
            <person name="Hibbett D.S."/>
            <person name="Hoffmeister D."/>
            <person name="Hoegberg N."/>
            <person name="Martin F."/>
            <person name="Grigoriev I.V."/>
            <person name="Watkinson S.C."/>
        </authorList>
    </citation>
    <scope>NUCLEOTIDE SEQUENCE [LARGE SCALE GENOMIC DNA]</scope>
    <source>
        <strain evidence="2">strain S7.3</strain>
    </source>
</reference>
<protein>
    <submittedName>
        <fullName evidence="1">Uncharacterized protein</fullName>
    </submittedName>
</protein>
<dbReference type="Proteomes" id="UP000008063">
    <property type="component" value="Unassembled WGS sequence"/>
</dbReference>
<dbReference type="OrthoDB" id="3265433at2759"/>
<feature type="non-terminal residue" evidence="1">
    <location>
        <position position="1"/>
    </location>
</feature>
<keyword evidence="2" id="KW-1185">Reference proteome</keyword>
<name>F8QE82_SERL3</name>
<accession>F8QE82</accession>
<organism evidence="2">
    <name type="scientific">Serpula lacrymans var. lacrymans (strain S7.3)</name>
    <name type="common">Dry rot fungus</name>
    <dbReference type="NCBI Taxonomy" id="936435"/>
    <lineage>
        <taxon>Eukaryota</taxon>
        <taxon>Fungi</taxon>
        <taxon>Dikarya</taxon>
        <taxon>Basidiomycota</taxon>
        <taxon>Agaricomycotina</taxon>
        <taxon>Agaricomycetes</taxon>
        <taxon>Agaricomycetidae</taxon>
        <taxon>Boletales</taxon>
        <taxon>Coniophorineae</taxon>
        <taxon>Serpulaceae</taxon>
        <taxon>Serpula</taxon>
    </lineage>
</organism>
<proteinExistence type="predicted"/>
<evidence type="ECO:0000313" key="1">
    <source>
        <dbReference type="EMBL" id="EGN93457.1"/>
    </source>
</evidence>
<sequence>KYEELKPDHLRTSTQLMNLNVTGLCNTALPWFWSMDLKGDTSQQIWISEFYWVHWLKAKTMYNRWIEENILVRLKIKRTV</sequence>
<gene>
    <name evidence="1" type="ORF">SERLA73DRAFT_63959</name>
</gene>
<dbReference type="AlphaFoldDB" id="F8QE82"/>
<dbReference type="HOGENOM" id="CLU_003703_9_1_1"/>
<dbReference type="EMBL" id="GL945492">
    <property type="protein sequence ID" value="EGN93457.1"/>
    <property type="molecule type" value="Genomic_DNA"/>
</dbReference>